<feature type="signal peptide" evidence="1">
    <location>
        <begin position="1"/>
        <end position="36"/>
    </location>
</feature>
<feature type="chain" id="PRO_5047207054" description="Secreted protein" evidence="1">
    <location>
        <begin position="37"/>
        <end position="320"/>
    </location>
</feature>
<protein>
    <recommendedName>
        <fullName evidence="4">Secreted protein</fullName>
    </recommendedName>
</protein>
<proteinExistence type="predicted"/>
<evidence type="ECO:0000313" key="3">
    <source>
        <dbReference type="Proteomes" id="UP001501000"/>
    </source>
</evidence>
<dbReference type="RefSeq" id="WP_345279111.1">
    <property type="nucleotide sequence ID" value="NZ_BAABAJ010000003.1"/>
</dbReference>
<gene>
    <name evidence="2" type="ORF">GCM10022244_11420</name>
</gene>
<evidence type="ECO:0000313" key="2">
    <source>
        <dbReference type="EMBL" id="GAA3902935.1"/>
    </source>
</evidence>
<organism evidence="2 3">
    <name type="scientific">Streptomyces gulbargensis</name>
    <dbReference type="NCBI Taxonomy" id="364901"/>
    <lineage>
        <taxon>Bacteria</taxon>
        <taxon>Bacillati</taxon>
        <taxon>Actinomycetota</taxon>
        <taxon>Actinomycetes</taxon>
        <taxon>Kitasatosporales</taxon>
        <taxon>Streptomycetaceae</taxon>
        <taxon>Streptomyces</taxon>
    </lineage>
</organism>
<comment type="caution">
    <text evidence="2">The sequence shown here is derived from an EMBL/GenBank/DDBJ whole genome shotgun (WGS) entry which is preliminary data.</text>
</comment>
<dbReference type="EMBL" id="BAABAJ010000003">
    <property type="protein sequence ID" value="GAA3902935.1"/>
    <property type="molecule type" value="Genomic_DNA"/>
</dbReference>
<evidence type="ECO:0008006" key="4">
    <source>
        <dbReference type="Google" id="ProtNLM"/>
    </source>
</evidence>
<dbReference type="Proteomes" id="UP001501000">
    <property type="component" value="Unassembled WGS sequence"/>
</dbReference>
<reference evidence="3" key="1">
    <citation type="journal article" date="2019" name="Int. J. Syst. Evol. Microbiol.">
        <title>The Global Catalogue of Microorganisms (GCM) 10K type strain sequencing project: providing services to taxonomists for standard genome sequencing and annotation.</title>
        <authorList>
            <consortium name="The Broad Institute Genomics Platform"/>
            <consortium name="The Broad Institute Genome Sequencing Center for Infectious Disease"/>
            <person name="Wu L."/>
            <person name="Ma J."/>
        </authorList>
    </citation>
    <scope>NUCLEOTIDE SEQUENCE [LARGE SCALE GENOMIC DNA]</scope>
    <source>
        <strain evidence="3">JCM 16956</strain>
    </source>
</reference>
<keyword evidence="3" id="KW-1185">Reference proteome</keyword>
<accession>A0ABP7LJ57</accession>
<evidence type="ECO:0000256" key="1">
    <source>
        <dbReference type="SAM" id="SignalP"/>
    </source>
</evidence>
<keyword evidence="1" id="KW-0732">Signal</keyword>
<name>A0ABP7LJ57_9ACTN</name>
<sequence>MSRTRAAHPGRLPRRLLHRPLLAAAVAVAGAATAFAAAVLPDGNGLPAGRASPAVAGTAAGPSAEDRLLHDAEQRLLRDCMRRQGFTYQVFALDEEPGVEAFPYVLDDSAWAGRHGYGSALRGQRAARARSDPNRAYFAALPPDRKARALAAANGPTPRGLSTDLPGGGTVERSGQGCVAESQDLLYGDVAAWFRASTRVEALERIRRGRVTADAGYRGPLARWERCMRGAGHPYATPAQTRAAALSPTRPLGTAREVALALAEVRCGAASGLAATARRLDAHHAAALARTYRADVEQWERLRAAALPRARRITGEPPRG</sequence>